<feature type="compositionally biased region" description="Gly residues" evidence="4">
    <location>
        <begin position="149"/>
        <end position="162"/>
    </location>
</feature>
<feature type="compositionally biased region" description="Low complexity" evidence="4">
    <location>
        <begin position="537"/>
        <end position="573"/>
    </location>
</feature>
<feature type="compositionally biased region" description="Low complexity" evidence="4">
    <location>
        <begin position="370"/>
        <end position="379"/>
    </location>
</feature>
<feature type="region of interest" description="Disordered" evidence="4">
    <location>
        <begin position="763"/>
        <end position="812"/>
    </location>
</feature>
<feature type="region of interest" description="Disordered" evidence="4">
    <location>
        <begin position="428"/>
        <end position="588"/>
    </location>
</feature>
<protein>
    <submittedName>
        <fullName evidence="5">U3 small nucleolar RNA-associated protein 14</fullName>
    </submittedName>
</protein>
<feature type="compositionally biased region" description="Low complexity" evidence="4">
    <location>
        <begin position="493"/>
        <end position="519"/>
    </location>
</feature>
<reference evidence="5 6" key="1">
    <citation type="journal article" date="2013" name="BMC Genomics">
        <title>Reconstruction of the lipid metabolism for the microalga Monoraphidium neglectum from its genome sequence reveals characteristics suitable for biofuel production.</title>
        <authorList>
            <person name="Bogen C."/>
            <person name="Al-Dilaimi A."/>
            <person name="Albersmeier A."/>
            <person name="Wichmann J."/>
            <person name="Grundmann M."/>
            <person name="Rupp O."/>
            <person name="Lauersen K.J."/>
            <person name="Blifernez-Klassen O."/>
            <person name="Kalinowski J."/>
            <person name="Goesmann A."/>
            <person name="Mussgnug J.H."/>
            <person name="Kruse O."/>
        </authorList>
    </citation>
    <scope>NUCLEOTIDE SEQUENCE [LARGE SCALE GENOMIC DNA]</scope>
    <source>
        <strain evidence="5 6">SAG 48.87</strain>
    </source>
</reference>
<feature type="region of interest" description="Disordered" evidence="4">
    <location>
        <begin position="240"/>
        <end position="413"/>
    </location>
</feature>
<dbReference type="RefSeq" id="XP_013892599.1">
    <property type="nucleotide sequence ID" value="XM_014037145.1"/>
</dbReference>
<dbReference type="PANTHER" id="PTHR14150:SF12">
    <property type="entry name" value="U3 SMALL NUCLEOLAR RNA-ASSOCIATED PROTEIN 14 HOMOLOG A"/>
    <property type="match status" value="1"/>
</dbReference>
<dbReference type="PANTHER" id="PTHR14150">
    <property type="entry name" value="U3 SMALL NUCLEOLAR RNA-ASSOCIATED PROTEIN 14"/>
    <property type="match status" value="1"/>
</dbReference>
<dbReference type="KEGG" id="mng:MNEG_14383"/>
<feature type="region of interest" description="Disordered" evidence="4">
    <location>
        <begin position="147"/>
        <end position="205"/>
    </location>
</feature>
<dbReference type="AlphaFoldDB" id="A0A0D2LP98"/>
<gene>
    <name evidence="5" type="ORF">MNEG_14383</name>
</gene>
<organism evidence="5 6">
    <name type="scientific">Monoraphidium neglectum</name>
    <dbReference type="NCBI Taxonomy" id="145388"/>
    <lineage>
        <taxon>Eukaryota</taxon>
        <taxon>Viridiplantae</taxon>
        <taxon>Chlorophyta</taxon>
        <taxon>core chlorophytes</taxon>
        <taxon>Chlorophyceae</taxon>
        <taxon>CS clade</taxon>
        <taxon>Sphaeropleales</taxon>
        <taxon>Selenastraceae</taxon>
        <taxon>Monoraphidium</taxon>
    </lineage>
</organism>
<feature type="compositionally biased region" description="Gly residues" evidence="4">
    <location>
        <begin position="799"/>
        <end position="812"/>
    </location>
</feature>
<proteinExistence type="predicted"/>
<name>A0A0D2LP98_9CHLO</name>
<dbReference type="GeneID" id="25731940"/>
<evidence type="ECO:0000256" key="1">
    <source>
        <dbReference type="ARBA" id="ARBA00004604"/>
    </source>
</evidence>
<evidence type="ECO:0000256" key="2">
    <source>
        <dbReference type="ARBA" id="ARBA00022553"/>
    </source>
</evidence>
<dbReference type="EMBL" id="KK104664">
    <property type="protein sequence ID" value="KIY93579.1"/>
    <property type="molecule type" value="Genomic_DNA"/>
</dbReference>
<feature type="compositionally biased region" description="Acidic residues" evidence="4">
    <location>
        <begin position="288"/>
        <end position="299"/>
    </location>
</feature>
<dbReference type="InterPro" id="IPR006709">
    <property type="entry name" value="SSU_processome_Utp14"/>
</dbReference>
<feature type="compositionally biased region" description="Low complexity" evidence="4">
    <location>
        <begin position="397"/>
        <end position="413"/>
    </location>
</feature>
<dbReference type="GO" id="GO:0032040">
    <property type="term" value="C:small-subunit processome"/>
    <property type="evidence" value="ECO:0007669"/>
    <property type="project" value="InterPro"/>
</dbReference>
<sequence>MEAEVAALLQEAGAAGSRAMAEAERALAEQTLTPEEAKERAARLAKMRNVLFYAELKAKRRGSGLGGRTHQCRTAHADGAEGAAARRAAREEAEFERARERLTLKHKNTSRWARRALKRGVDVMDDGTRAALAEQQSLGAALRRRIEGRGSGSGSDGGGGSDGSTSASEGEGGGGGGGGSQRAKAEAVSILQGLSAPPGEGGAGDEAAAQAGLFALPFMRRALEKQRRAAAAEAEALIRELDGGGGDGAEEDPLAPGGRLRFGGAGGAEAERRRQAEEEAEDMRGAGSEEDGSDMEEDAEAKAQRLGRRLRGEAEPEGGGRRRGGPGAAAADEDGAAAAAAAMPARGLRRGAVATATEGPVDVDMGGLQGQQQQQQQQGAAMQNGKPSKQRRGGKGAAAAAAEAAQQAAALRTAPAGAHDWLFDAAPAAAAAAGGGGAAGARRKQRRQEAGGGGDAAGPEQRPAFIASESFGGARDGYVFKRGPQGVGYYSDTAQGAAAATGGKASTRGGKQQQAAGAGHKAGDGARRRRGGGDGSSSGDEQQQQQQQQAAANGKAGKQTHADGANGAAANGASEEDERAHHMAPLSGDADAQRALLRRAFAADDVAAEFAAEKAEEIEAELPKEETPGLMPGWGLWADQQREPKWMAEARAKAARRKAAAAAARQDAKMAHVVISEKWDKKAAKYGASSLPFPFRSADAYENSIRQPLGRDVNPDAAFRNLTRPAVIKATGVVIDPLRYSKGVADYGAGKAARARGVVTVAGGVPLQGEGPGGGAGGGAAGGGKKAGGGKGGGKKGGGKLGGGGGKGGGKR</sequence>
<keyword evidence="2" id="KW-0597">Phosphoprotein</keyword>
<feature type="compositionally biased region" description="Low complexity" evidence="4">
    <location>
        <begin position="336"/>
        <end position="352"/>
    </location>
</feature>
<comment type="subcellular location">
    <subcellularLocation>
        <location evidence="1">Nucleus</location>
        <location evidence="1">Nucleolus</location>
    </subcellularLocation>
</comment>
<keyword evidence="6" id="KW-1185">Reference proteome</keyword>
<evidence type="ECO:0000313" key="5">
    <source>
        <dbReference type="EMBL" id="KIY93579.1"/>
    </source>
</evidence>
<feature type="region of interest" description="Disordered" evidence="4">
    <location>
        <begin position="617"/>
        <end position="636"/>
    </location>
</feature>
<evidence type="ECO:0000256" key="4">
    <source>
        <dbReference type="SAM" id="MobiDB-lite"/>
    </source>
</evidence>
<feature type="compositionally biased region" description="Gly residues" evidence="4">
    <location>
        <begin position="770"/>
        <end position="792"/>
    </location>
</feature>
<dbReference type="STRING" id="145388.A0A0D2LP98"/>
<dbReference type="OrthoDB" id="277439at2759"/>
<feature type="compositionally biased region" description="Basic and acidic residues" evidence="4">
    <location>
        <begin position="310"/>
        <end position="320"/>
    </location>
</feature>
<keyword evidence="3" id="KW-0539">Nucleus</keyword>
<evidence type="ECO:0000256" key="3">
    <source>
        <dbReference type="ARBA" id="ARBA00023242"/>
    </source>
</evidence>
<accession>A0A0D2LP98</accession>
<evidence type="ECO:0000313" key="6">
    <source>
        <dbReference type="Proteomes" id="UP000054498"/>
    </source>
</evidence>
<dbReference type="Pfam" id="PF04615">
    <property type="entry name" value="Utp14"/>
    <property type="match status" value="3"/>
</dbReference>
<dbReference type="GO" id="GO:0006364">
    <property type="term" value="P:rRNA processing"/>
    <property type="evidence" value="ECO:0007669"/>
    <property type="project" value="InterPro"/>
</dbReference>
<feature type="compositionally biased region" description="Basic and acidic residues" evidence="4">
    <location>
        <begin position="617"/>
        <end position="627"/>
    </location>
</feature>
<dbReference type="Proteomes" id="UP000054498">
    <property type="component" value="Unassembled WGS sequence"/>
</dbReference>
<feature type="compositionally biased region" description="Gly residues" evidence="4">
    <location>
        <begin position="170"/>
        <end position="180"/>
    </location>
</feature>